<comment type="similarity">
    <text evidence="2">Belongs to the EIN3 family.</text>
</comment>
<dbReference type="InterPro" id="IPR047091">
    <property type="entry name" value="EIN3-like_DNA-bd"/>
</dbReference>
<dbReference type="Gene3D" id="1.10.3180.10">
    <property type="entry name" value="DNA-binding domain of EIN3-like"/>
    <property type="match status" value="1"/>
</dbReference>
<dbReference type="GO" id="GO:0005634">
    <property type="term" value="C:nucleus"/>
    <property type="evidence" value="ECO:0007669"/>
    <property type="project" value="UniProtKB-SubCell"/>
</dbReference>
<evidence type="ECO:0000259" key="7">
    <source>
        <dbReference type="Pfam" id="PF04873"/>
    </source>
</evidence>
<comment type="caution">
    <text evidence="8">The sequence shown here is derived from an EMBL/GenBank/DDBJ whole genome shotgun (WGS) entry which is preliminary data.</text>
</comment>
<evidence type="ECO:0000313" key="9">
    <source>
        <dbReference type="Proteomes" id="UP001558713"/>
    </source>
</evidence>
<dbReference type="EMBL" id="JBANAX010000543">
    <property type="protein sequence ID" value="KAL1204269.1"/>
    <property type="molecule type" value="Genomic_DNA"/>
</dbReference>
<evidence type="ECO:0000256" key="1">
    <source>
        <dbReference type="ARBA" id="ARBA00004123"/>
    </source>
</evidence>
<feature type="region of interest" description="Disordered" evidence="6">
    <location>
        <begin position="64"/>
        <end position="84"/>
    </location>
</feature>
<dbReference type="PANTHER" id="PTHR33305">
    <property type="entry name" value="ETHYLENE INSENSITIVE 3-LIKE 2 PROTEIN"/>
    <property type="match status" value="1"/>
</dbReference>
<evidence type="ECO:0000256" key="6">
    <source>
        <dbReference type="SAM" id="MobiDB-lite"/>
    </source>
</evidence>
<dbReference type="Proteomes" id="UP001558713">
    <property type="component" value="Unassembled WGS sequence"/>
</dbReference>
<dbReference type="InterPro" id="IPR006957">
    <property type="entry name" value="EIN3"/>
</dbReference>
<dbReference type="Pfam" id="PF04873">
    <property type="entry name" value="EIN3_DNA-bd"/>
    <property type="match status" value="1"/>
</dbReference>
<evidence type="ECO:0000256" key="2">
    <source>
        <dbReference type="ARBA" id="ARBA00009416"/>
    </source>
</evidence>
<organism evidence="8 9">
    <name type="scientific">Cardamine amara subsp. amara</name>
    <dbReference type="NCBI Taxonomy" id="228776"/>
    <lineage>
        <taxon>Eukaryota</taxon>
        <taxon>Viridiplantae</taxon>
        <taxon>Streptophyta</taxon>
        <taxon>Embryophyta</taxon>
        <taxon>Tracheophyta</taxon>
        <taxon>Spermatophyta</taxon>
        <taxon>Magnoliopsida</taxon>
        <taxon>eudicotyledons</taxon>
        <taxon>Gunneridae</taxon>
        <taxon>Pentapetalae</taxon>
        <taxon>rosids</taxon>
        <taxon>malvids</taxon>
        <taxon>Brassicales</taxon>
        <taxon>Brassicaceae</taxon>
        <taxon>Cardamineae</taxon>
        <taxon>Cardamine</taxon>
    </lineage>
</organism>
<accession>A0ABD1AJJ9</accession>
<comment type="subcellular location">
    <subcellularLocation>
        <location evidence="1">Nucleus</location>
    </subcellularLocation>
</comment>
<evidence type="ECO:0000256" key="5">
    <source>
        <dbReference type="SAM" id="Coils"/>
    </source>
</evidence>
<evidence type="ECO:0000256" key="4">
    <source>
        <dbReference type="ARBA" id="ARBA00023242"/>
    </source>
</evidence>
<reference evidence="8 9" key="1">
    <citation type="submission" date="2024-04" db="EMBL/GenBank/DDBJ databases">
        <title>Genome assembly C_amara_ONT_v2.</title>
        <authorList>
            <person name="Yant L."/>
            <person name="Moore C."/>
            <person name="Slenker M."/>
        </authorList>
    </citation>
    <scope>NUCLEOTIDE SEQUENCE [LARGE SCALE GENOMIC DNA]</scope>
    <source>
        <tissue evidence="8">Leaf</tissue>
    </source>
</reference>
<dbReference type="PANTHER" id="PTHR33305:SF51">
    <property type="entry name" value="ETHYLENE INSENSITIVE 3-LIKE 2 PROTEIN"/>
    <property type="match status" value="1"/>
</dbReference>
<name>A0ABD1AJJ9_CARAN</name>
<evidence type="ECO:0000313" key="8">
    <source>
        <dbReference type="EMBL" id="KAL1204269.1"/>
    </source>
</evidence>
<keyword evidence="5" id="KW-0175">Coiled coil</keyword>
<gene>
    <name evidence="8" type="ORF">V5N11_021681</name>
</gene>
<feature type="coiled-coil region" evidence="5">
    <location>
        <begin position="30"/>
        <end position="64"/>
    </location>
</feature>
<keyword evidence="4" id="KW-0539">Nucleus</keyword>
<keyword evidence="3" id="KW-0936">Ethylene signaling pathway</keyword>
<dbReference type="GO" id="GO:0009873">
    <property type="term" value="P:ethylene-activated signaling pathway"/>
    <property type="evidence" value="ECO:0007669"/>
    <property type="project" value="UniProtKB-KW"/>
</dbReference>
<keyword evidence="9" id="KW-1185">Reference proteome</keyword>
<dbReference type="InterPro" id="IPR023278">
    <property type="entry name" value="Ethylene_insens-like_DNA-bd"/>
</dbReference>
<feature type="domain" description="Ethylene insensitive 3-like DNA-binding" evidence="7">
    <location>
        <begin position="45"/>
        <end position="294"/>
    </location>
</feature>
<protein>
    <submittedName>
        <fullName evidence="8">ETHYLENE INSENSITIVE 3-like 2 protein</fullName>
    </submittedName>
</protein>
<sequence length="507" mass="56896">MYNNNNSYRGFLCSAVPPFTEGHVRRSDYLPALQDDLSDGETDIEELERKIWIAKQRINRLKEMAKSRGGSLKQPDDDGGENLSKKMMHRAQDGILKYMSMSMDRCKAQGFVYGIVLEDGKTVTGSSDTLRGWWKDKVRFDRNGPAAVMKHKKEMGASVESILGSEFGDCSALKLLEMQDTTLGALLSALLPHCSPPQRRFPLEKGLTPPWWPTGQEDFWYQLPIPEDCRGLPPPYKKPHDLKKVWKVGVLIGVIKHMASDMSHIPNLVRRSKSLQEKMTSREGSLWLSVLSQEQGVVVDKKPYPSTFSKENNNNNAGSVLFPESASYDVEGIGGSNQHYPEFDKKYSSVNKRKFEGDLGTSKPPTILTCENTLCSYSNPRMGFHDRNKRESHQMTCPYKPYQSITSFGMSGLMGSYSGYNRMQQQVLNTQDQINPPNNLYRPKATQKGDNNGYLYGLTENVSTAPSLMNLNPGLFLPIGSNGDAGTVGMENNLQDHGKDLDKPWNQ</sequence>
<dbReference type="SUPFAM" id="SSF116768">
    <property type="entry name" value="DNA-binding domain of EIN3-like"/>
    <property type="match status" value="1"/>
</dbReference>
<dbReference type="AlphaFoldDB" id="A0ABD1AJJ9"/>
<evidence type="ECO:0000256" key="3">
    <source>
        <dbReference type="ARBA" id="ARBA00022745"/>
    </source>
</evidence>
<proteinExistence type="inferred from homology"/>